<evidence type="ECO:0000259" key="4">
    <source>
        <dbReference type="Pfam" id="PF25994"/>
    </source>
</evidence>
<dbReference type="RefSeq" id="WP_090189044.1">
    <property type="nucleotide sequence ID" value="NZ_CAXIDI010000005.1"/>
</dbReference>
<dbReference type="GeneID" id="97893052"/>
<feature type="domain" description="Polysaccharide export protein N-terminal" evidence="3">
    <location>
        <begin position="49"/>
        <end position="122"/>
    </location>
</feature>
<evidence type="ECO:0000256" key="2">
    <source>
        <dbReference type="SAM" id="Coils"/>
    </source>
</evidence>
<dbReference type="OrthoDB" id="197007at2"/>
<evidence type="ECO:0000259" key="3">
    <source>
        <dbReference type="Pfam" id="PF02563"/>
    </source>
</evidence>
<dbReference type="Proteomes" id="UP000199550">
    <property type="component" value="Unassembled WGS sequence"/>
</dbReference>
<protein>
    <submittedName>
        <fullName evidence="5">SLBB domain-containing protein</fullName>
    </submittedName>
</protein>
<keyword evidence="2" id="KW-0175">Coiled coil</keyword>
<dbReference type="InterPro" id="IPR058781">
    <property type="entry name" value="HH_AprE-like"/>
</dbReference>
<dbReference type="InterPro" id="IPR003715">
    <property type="entry name" value="Poly_export_N"/>
</dbReference>
<keyword evidence="6" id="KW-1185">Reference proteome</keyword>
<organism evidence="5 6">
    <name type="scientific">Loktanella salsilacus</name>
    <dbReference type="NCBI Taxonomy" id="195913"/>
    <lineage>
        <taxon>Bacteria</taxon>
        <taxon>Pseudomonadati</taxon>
        <taxon>Pseudomonadota</taxon>
        <taxon>Alphaproteobacteria</taxon>
        <taxon>Rhodobacterales</taxon>
        <taxon>Roseobacteraceae</taxon>
        <taxon>Loktanella</taxon>
    </lineage>
</organism>
<dbReference type="GO" id="GO:0015159">
    <property type="term" value="F:polysaccharide transmembrane transporter activity"/>
    <property type="evidence" value="ECO:0007669"/>
    <property type="project" value="InterPro"/>
</dbReference>
<gene>
    <name evidence="5" type="ORF">SAMN04488004_109113</name>
</gene>
<name>A0A1I4FLX3_9RHOB</name>
<dbReference type="AlphaFoldDB" id="A0A1I4FLX3"/>
<sequence>MFFSNKTAIFAAHYRILVTDAFWLRSAIYICAILISGLGQPAAAQNALARYAISSGDALQLDILDDAEPPYPLIVGNSGDVQLPFLGSLPIAGLTLSDAHRIINDAYVDGAIFLSPKLDLSVVNVRPISVLGDVQTPGFFDYHADMTSEQAIGLAGGLMRELGGEEARSLQRVALRGELAANQAAIVREAVAAERLRMQFAGRDRIDAAQITFAGIDHPDAALIATLIAQDEDIIAAERAHFEADRNLIAQAIADVGVQTSLIEEQIAAQVAQISSYDQELSNVAKLQNQGLVALPTRNRLLREVSDEETSLLRLRTTLVSTQREMNQLKRELLSLDFQRAQNWRQEMADVGVAEAQLRETRASLLQRLALLEDWTRRSADTAEDTRIELMVRRRAAQSGLVTLEVTETDTILPGDVLIVRLLRDTSSADILAEGTL</sequence>
<keyword evidence="1" id="KW-0732">Signal</keyword>
<evidence type="ECO:0000256" key="1">
    <source>
        <dbReference type="ARBA" id="ARBA00022729"/>
    </source>
</evidence>
<proteinExistence type="predicted"/>
<dbReference type="PANTHER" id="PTHR33619">
    <property type="entry name" value="POLYSACCHARIDE EXPORT PROTEIN GFCE-RELATED"/>
    <property type="match status" value="1"/>
</dbReference>
<dbReference type="InterPro" id="IPR049712">
    <property type="entry name" value="Poly_export"/>
</dbReference>
<reference evidence="5 6" key="1">
    <citation type="submission" date="2016-10" db="EMBL/GenBank/DDBJ databases">
        <authorList>
            <person name="de Groot N.N."/>
        </authorList>
    </citation>
    <scope>NUCLEOTIDE SEQUENCE [LARGE SCALE GENOMIC DNA]</scope>
    <source>
        <strain evidence="5 6">DSM 16199</strain>
    </source>
</reference>
<accession>A0A1I4FLX3</accession>
<dbReference type="EMBL" id="FOTF01000009">
    <property type="protein sequence ID" value="SFL17531.1"/>
    <property type="molecule type" value="Genomic_DNA"/>
</dbReference>
<dbReference type="Pfam" id="PF02563">
    <property type="entry name" value="Poly_export"/>
    <property type="match status" value="1"/>
</dbReference>
<feature type="domain" description="AprE-like long alpha-helical hairpin" evidence="4">
    <location>
        <begin position="176"/>
        <end position="365"/>
    </location>
</feature>
<dbReference type="STRING" id="195913.SAMN04488004_109113"/>
<feature type="coiled-coil region" evidence="2">
    <location>
        <begin position="312"/>
        <end position="339"/>
    </location>
</feature>
<dbReference type="PANTHER" id="PTHR33619:SF3">
    <property type="entry name" value="POLYSACCHARIDE EXPORT PROTEIN GFCE-RELATED"/>
    <property type="match status" value="1"/>
</dbReference>
<dbReference type="Pfam" id="PF25994">
    <property type="entry name" value="HH_AprE"/>
    <property type="match status" value="1"/>
</dbReference>
<evidence type="ECO:0000313" key="6">
    <source>
        <dbReference type="Proteomes" id="UP000199550"/>
    </source>
</evidence>
<evidence type="ECO:0000313" key="5">
    <source>
        <dbReference type="EMBL" id="SFL17531.1"/>
    </source>
</evidence>